<evidence type="ECO:0000313" key="1">
    <source>
        <dbReference type="EMBL" id="DAF48326.1"/>
    </source>
</evidence>
<dbReference type="EMBL" id="BK032566">
    <property type="protein sequence ID" value="DAF48326.1"/>
    <property type="molecule type" value="Genomic_DNA"/>
</dbReference>
<organism evidence="1">
    <name type="scientific">Siphoviridae sp. ct4Z13</name>
    <dbReference type="NCBI Taxonomy" id="2827778"/>
    <lineage>
        <taxon>Viruses</taxon>
        <taxon>Duplodnaviria</taxon>
        <taxon>Heunggongvirae</taxon>
        <taxon>Uroviricota</taxon>
        <taxon>Caudoviricetes</taxon>
    </lineage>
</organism>
<sequence>MYKPPIEIIMKEVRQKMDEDFENAVFKAVRKVGINVDKEELLKALIYDRGQYDEGYEDAMNEIKHPQPLKFEDLTPGMWVWDNFFTTFTRLENTYLYSDDTLAKETKMTTFYCDAGVLTRPFEENRYYPVQIPWEGNKKQWERTIESCKQ</sequence>
<accession>A0A8S5SBL7</accession>
<name>A0A8S5SBL7_9CAUD</name>
<protein>
    <submittedName>
        <fullName evidence="1">Uncharacterized protein</fullName>
    </submittedName>
</protein>
<proteinExistence type="predicted"/>
<reference evidence="1" key="1">
    <citation type="journal article" date="2021" name="Proc. Natl. Acad. Sci. U.S.A.">
        <title>A Catalog of Tens of Thousands of Viruses from Human Metagenomes Reveals Hidden Associations with Chronic Diseases.</title>
        <authorList>
            <person name="Tisza M.J."/>
            <person name="Buck C.B."/>
        </authorList>
    </citation>
    <scope>NUCLEOTIDE SEQUENCE</scope>
    <source>
        <strain evidence="1">Ct4Z13</strain>
    </source>
</reference>